<feature type="compositionally biased region" description="Low complexity" evidence="1">
    <location>
        <begin position="233"/>
        <end position="247"/>
    </location>
</feature>
<protein>
    <submittedName>
        <fullName evidence="2">Uncharacterized protein</fullName>
    </submittedName>
</protein>
<dbReference type="HOGENOM" id="CLU_780929_0_0_1"/>
<dbReference type="RefSeq" id="XP_007418069.1">
    <property type="nucleotide sequence ID" value="XM_007418007.1"/>
</dbReference>
<feature type="region of interest" description="Disordered" evidence="1">
    <location>
        <begin position="231"/>
        <end position="251"/>
    </location>
</feature>
<keyword evidence="3" id="KW-1185">Reference proteome</keyword>
<accession>F4S9K2</accession>
<proteinExistence type="predicted"/>
<dbReference type="GeneID" id="18937262"/>
<dbReference type="VEuPathDB" id="FungiDB:MELLADRAFT_95498"/>
<dbReference type="Proteomes" id="UP000001072">
    <property type="component" value="Unassembled WGS sequence"/>
</dbReference>
<dbReference type="KEGG" id="mlr:MELLADRAFT_95498"/>
<dbReference type="OrthoDB" id="2518574at2759"/>
<feature type="region of interest" description="Disordered" evidence="1">
    <location>
        <begin position="39"/>
        <end position="66"/>
    </location>
</feature>
<feature type="region of interest" description="Disordered" evidence="1">
    <location>
        <begin position="1"/>
        <end position="22"/>
    </location>
</feature>
<evidence type="ECO:0000313" key="3">
    <source>
        <dbReference type="Proteomes" id="UP000001072"/>
    </source>
</evidence>
<gene>
    <name evidence="2" type="ORF">MELLADRAFT_95498</name>
</gene>
<dbReference type="AlphaFoldDB" id="F4S9K2"/>
<evidence type="ECO:0000313" key="2">
    <source>
        <dbReference type="EMBL" id="EGF98686.1"/>
    </source>
</evidence>
<dbReference type="PANTHER" id="PTHR35871">
    <property type="entry name" value="EXPRESSED PROTEIN"/>
    <property type="match status" value="1"/>
</dbReference>
<reference evidence="3" key="1">
    <citation type="journal article" date="2011" name="Proc. Natl. Acad. Sci. U.S.A.">
        <title>Obligate biotrophy features unraveled by the genomic analysis of rust fungi.</title>
        <authorList>
            <person name="Duplessis S."/>
            <person name="Cuomo C.A."/>
            <person name="Lin Y.-C."/>
            <person name="Aerts A."/>
            <person name="Tisserant E."/>
            <person name="Veneault-Fourrey C."/>
            <person name="Joly D.L."/>
            <person name="Hacquard S."/>
            <person name="Amselem J."/>
            <person name="Cantarel B.L."/>
            <person name="Chiu R."/>
            <person name="Coutinho P.M."/>
            <person name="Feau N."/>
            <person name="Field M."/>
            <person name="Frey P."/>
            <person name="Gelhaye E."/>
            <person name="Goldberg J."/>
            <person name="Grabherr M.G."/>
            <person name="Kodira C.D."/>
            <person name="Kohler A."/>
            <person name="Kuees U."/>
            <person name="Lindquist E.A."/>
            <person name="Lucas S.M."/>
            <person name="Mago R."/>
            <person name="Mauceli E."/>
            <person name="Morin E."/>
            <person name="Murat C."/>
            <person name="Pangilinan J.L."/>
            <person name="Park R."/>
            <person name="Pearson M."/>
            <person name="Quesneville H."/>
            <person name="Rouhier N."/>
            <person name="Sakthikumar S."/>
            <person name="Salamov A.A."/>
            <person name="Schmutz J."/>
            <person name="Selles B."/>
            <person name="Shapiro H."/>
            <person name="Tanguay P."/>
            <person name="Tuskan G.A."/>
            <person name="Henrissat B."/>
            <person name="Van de Peer Y."/>
            <person name="Rouze P."/>
            <person name="Ellis J.G."/>
            <person name="Dodds P.N."/>
            <person name="Schein J.E."/>
            <person name="Zhong S."/>
            <person name="Hamelin R.C."/>
            <person name="Grigoriev I.V."/>
            <person name="Szabo L.J."/>
            <person name="Martin F."/>
        </authorList>
    </citation>
    <scope>NUCLEOTIDE SEQUENCE [LARGE SCALE GENOMIC DNA]</scope>
    <source>
        <strain evidence="3">98AG31 / pathotype 3-4-7</strain>
    </source>
</reference>
<dbReference type="EMBL" id="GL883171">
    <property type="protein sequence ID" value="EGF98686.1"/>
    <property type="molecule type" value="Genomic_DNA"/>
</dbReference>
<name>F4S9K2_MELLP</name>
<evidence type="ECO:0000256" key="1">
    <source>
        <dbReference type="SAM" id="MobiDB-lite"/>
    </source>
</evidence>
<dbReference type="PANTHER" id="PTHR35871:SF1">
    <property type="entry name" value="CXC1-LIKE CYSTEINE CLUSTER ASSOCIATED WITH KDZ TRANSPOSASES DOMAIN-CONTAINING PROTEIN"/>
    <property type="match status" value="1"/>
</dbReference>
<dbReference type="InParanoid" id="F4S9K2"/>
<sequence length="382" mass="42699">MASKASRAQAQRRKRERAEALSVEKTQLSDVDLVSDLDDTHIPTHPTPFITVKSDSEDNLNPSPAPDLEEIHWVKIQHTHDTEDDQLDPSDMVHFIRAGVADSSDDDECDQELFTGVMFPVFTQPCPSQPTVGKRKRRSGGILKHYRRPTVDPITGRAIHTKTPTTSKHNYKINNVKALGKNNKTMSNWLTQANLASRVSSFMTGLDSPPHSALLNPPDSSRLSTRFEFEPINHSSNSNSDHSVSAESDQEAEINLDIDTESNVALLTENNQLNNQNNDYLNSWIDQCVDNYRNSKPVQTGQSLAEKTKQTANDRFNKLKQSLIDVSKKYQDQAKTQPGFKCPDLLIADLHEYNSRWLELTLDGVTKSPAVTASMFTAQTSA</sequence>
<organism evidence="3">
    <name type="scientific">Melampsora larici-populina (strain 98AG31 / pathotype 3-4-7)</name>
    <name type="common">Poplar leaf rust fungus</name>
    <dbReference type="NCBI Taxonomy" id="747676"/>
    <lineage>
        <taxon>Eukaryota</taxon>
        <taxon>Fungi</taxon>
        <taxon>Dikarya</taxon>
        <taxon>Basidiomycota</taxon>
        <taxon>Pucciniomycotina</taxon>
        <taxon>Pucciniomycetes</taxon>
        <taxon>Pucciniales</taxon>
        <taxon>Melampsoraceae</taxon>
        <taxon>Melampsora</taxon>
    </lineage>
</organism>